<name>A0ABQ7J899_9APIC</name>
<feature type="region of interest" description="Disordered" evidence="6">
    <location>
        <begin position="695"/>
        <end position="728"/>
    </location>
</feature>
<reference evidence="8 9" key="1">
    <citation type="journal article" date="2020" name="bioRxiv">
        <title>Metabolic contributions of an alphaproteobacterial endosymbiont in the apicomplexan Cardiosporidium cionae.</title>
        <authorList>
            <person name="Hunter E.S."/>
            <person name="Paight C.J."/>
            <person name="Lane C.E."/>
        </authorList>
    </citation>
    <scope>NUCLEOTIDE SEQUENCE [LARGE SCALE GENOMIC DNA]</scope>
    <source>
        <strain evidence="8">ESH_2018</strain>
    </source>
</reference>
<dbReference type="InterPro" id="IPR001650">
    <property type="entry name" value="Helicase_C-like"/>
</dbReference>
<dbReference type="GO" id="GO:0004386">
    <property type="term" value="F:helicase activity"/>
    <property type="evidence" value="ECO:0007669"/>
    <property type="project" value="UniProtKB-KW"/>
</dbReference>
<keyword evidence="2 5" id="KW-0378">Hydrolase</keyword>
<keyword evidence="4 5" id="KW-0694">RNA-binding</keyword>
<dbReference type="SMART" id="SM00490">
    <property type="entry name" value="HELICc"/>
    <property type="match status" value="1"/>
</dbReference>
<comment type="similarity">
    <text evidence="5">Belongs to the DEAD box helicase family.</text>
</comment>
<dbReference type="Proteomes" id="UP000823046">
    <property type="component" value="Unassembled WGS sequence"/>
</dbReference>
<evidence type="ECO:0000256" key="3">
    <source>
        <dbReference type="ARBA" id="ARBA00022840"/>
    </source>
</evidence>
<evidence type="ECO:0000256" key="5">
    <source>
        <dbReference type="RuleBase" id="RU365068"/>
    </source>
</evidence>
<keyword evidence="9" id="KW-1185">Reference proteome</keyword>
<evidence type="ECO:0000256" key="1">
    <source>
        <dbReference type="ARBA" id="ARBA00022741"/>
    </source>
</evidence>
<organism evidence="8 9">
    <name type="scientific">Cardiosporidium cionae</name>
    <dbReference type="NCBI Taxonomy" id="476202"/>
    <lineage>
        <taxon>Eukaryota</taxon>
        <taxon>Sar</taxon>
        <taxon>Alveolata</taxon>
        <taxon>Apicomplexa</taxon>
        <taxon>Aconoidasida</taxon>
        <taxon>Nephromycida</taxon>
        <taxon>Cardiosporidium</taxon>
    </lineage>
</organism>
<sequence>MAFYSKIGIRFFSAVAREDISSKFATLHPQIVSSLKQKHVTALTENQLQAFKAISKGLDTLIHSSSGSGKTFAYLLPFVDKIYKVYDAAFQRIHSIEQLHSTPITENKTNTSGLQFFQSWCDEHLRDTLQLDEDHRNKTLRSKGFTPTQFAVHLLDRYYKDKDSNITIHSNYHHILTNPLQSIRPWIVLTPNRDLVAQVTRALLSLDQLNRISIQNLTDLSIIEEDSVGQDVGEDLSLNVMETPIDSTAKNPLISSLRIRWGAVDIVITTPQLFVSDMRRFRSEEIYPSCIVLDEVDWLLHDNTTRGAIMDIFEYIRPRLPIKLPDEPKPRVAYFYIVKDLAPCQFVHVCTTLPSMGPTTAGAMITERFCNAEEIVSSAPHKLLSHVKHCFIRCDTNEKIQTEQDVEAFASNTQYPAEIHLNKEDFLWKQRQSCLIQCLKSQAIPGTLIFCNTLSHCKRIFGYLKQHQWPVVSYHKDMSIVARDNSCRSLASGNALVMVATDLASRGIDFKNVNHVINFEFPTDAVAYIHRAGRVTRGNVEETVAKNTRAIAIPVVTSLMGTEDTRLGSQIVRLYLSDKSLQSTFSRKRSYRTRLLRRYGSLSKSSAIAKIIPQRSISLSSKSTRNFPKSSPTYTAYNYRYTDHIFTAKSSPFYPKYRNTNLIGLKNDSEKSDIGYRNGTRSDLLAKAKVHNADSFPRTNKESDRNEKRLDSAPNISLTNRNSSKKPSKKFLLQNRSIPNVNSQRAILSNLSSMNDNELDAIVRF</sequence>
<dbReference type="CDD" id="cd18787">
    <property type="entry name" value="SF2_C_DEAD"/>
    <property type="match status" value="1"/>
</dbReference>
<dbReference type="Pfam" id="PF00270">
    <property type="entry name" value="DEAD"/>
    <property type="match status" value="1"/>
</dbReference>
<dbReference type="SUPFAM" id="SSF52540">
    <property type="entry name" value="P-loop containing nucleoside triphosphate hydrolases"/>
    <property type="match status" value="2"/>
</dbReference>
<evidence type="ECO:0000256" key="6">
    <source>
        <dbReference type="SAM" id="MobiDB-lite"/>
    </source>
</evidence>
<dbReference type="SMART" id="SM00487">
    <property type="entry name" value="DEXDc"/>
    <property type="match status" value="1"/>
</dbReference>
<evidence type="ECO:0000313" key="8">
    <source>
        <dbReference type="EMBL" id="KAF8820189.1"/>
    </source>
</evidence>
<protein>
    <recommendedName>
        <fullName evidence="5">ATP-dependent RNA helicase</fullName>
        <ecNumber evidence="5">3.6.4.13</ecNumber>
    </recommendedName>
</protein>
<dbReference type="Gene3D" id="3.40.50.300">
    <property type="entry name" value="P-loop containing nucleotide triphosphate hydrolases"/>
    <property type="match status" value="2"/>
</dbReference>
<feature type="domain" description="Helicase C-terminal" evidence="7">
    <location>
        <begin position="422"/>
        <end position="592"/>
    </location>
</feature>
<dbReference type="InterPro" id="IPR027417">
    <property type="entry name" value="P-loop_NTPase"/>
</dbReference>
<comment type="caution">
    <text evidence="8">The sequence shown here is derived from an EMBL/GenBank/DDBJ whole genome shotgun (WGS) entry which is preliminary data.</text>
</comment>
<keyword evidence="3 5" id="KW-0067">ATP-binding</keyword>
<evidence type="ECO:0000259" key="7">
    <source>
        <dbReference type="PROSITE" id="PS51194"/>
    </source>
</evidence>
<proteinExistence type="inferred from homology"/>
<dbReference type="EC" id="3.6.4.13" evidence="5"/>
<comment type="domain">
    <text evidence="5">The Q motif is unique to and characteristic of the DEAD box family of RNA helicases and controls ATP binding and hydrolysis.</text>
</comment>
<comment type="catalytic activity">
    <reaction evidence="5">
        <text>ATP + H2O = ADP + phosphate + H(+)</text>
        <dbReference type="Rhea" id="RHEA:13065"/>
        <dbReference type="ChEBI" id="CHEBI:15377"/>
        <dbReference type="ChEBI" id="CHEBI:15378"/>
        <dbReference type="ChEBI" id="CHEBI:30616"/>
        <dbReference type="ChEBI" id="CHEBI:43474"/>
        <dbReference type="ChEBI" id="CHEBI:456216"/>
        <dbReference type="EC" id="3.6.4.13"/>
    </reaction>
</comment>
<dbReference type="Pfam" id="PF00271">
    <property type="entry name" value="Helicase_C"/>
    <property type="match status" value="1"/>
</dbReference>
<evidence type="ECO:0000256" key="2">
    <source>
        <dbReference type="ARBA" id="ARBA00022801"/>
    </source>
</evidence>
<dbReference type="PANTHER" id="PTHR24031">
    <property type="entry name" value="RNA HELICASE"/>
    <property type="match status" value="1"/>
</dbReference>
<dbReference type="InterPro" id="IPR014001">
    <property type="entry name" value="Helicase_ATP-bd"/>
</dbReference>
<gene>
    <name evidence="8" type="ORF">IE077_000547</name>
</gene>
<feature type="compositionally biased region" description="Basic and acidic residues" evidence="6">
    <location>
        <begin position="699"/>
        <end position="711"/>
    </location>
</feature>
<evidence type="ECO:0000256" key="4">
    <source>
        <dbReference type="ARBA" id="ARBA00022884"/>
    </source>
</evidence>
<keyword evidence="1 5" id="KW-0547">Nucleotide-binding</keyword>
<evidence type="ECO:0000313" key="9">
    <source>
        <dbReference type="Proteomes" id="UP000823046"/>
    </source>
</evidence>
<keyword evidence="5 8" id="KW-0347">Helicase</keyword>
<comment type="function">
    <text evidence="5">RNA helicase.</text>
</comment>
<dbReference type="PROSITE" id="PS51194">
    <property type="entry name" value="HELICASE_CTER"/>
    <property type="match status" value="1"/>
</dbReference>
<dbReference type="EMBL" id="JADAQX010000452">
    <property type="protein sequence ID" value="KAF8820189.1"/>
    <property type="molecule type" value="Genomic_DNA"/>
</dbReference>
<accession>A0ABQ7J899</accession>
<dbReference type="InterPro" id="IPR011545">
    <property type="entry name" value="DEAD/DEAH_box_helicase_dom"/>
</dbReference>